<dbReference type="SUPFAM" id="SSF55797">
    <property type="entry name" value="PR-1-like"/>
    <property type="match status" value="1"/>
</dbReference>
<dbReference type="Gene3D" id="3.40.33.10">
    <property type="entry name" value="CAP"/>
    <property type="match status" value="1"/>
</dbReference>
<evidence type="ECO:0000313" key="3">
    <source>
        <dbReference type="EMBL" id="CAH0388497.1"/>
    </source>
</evidence>
<feature type="region of interest" description="Disordered" evidence="1">
    <location>
        <begin position="507"/>
        <end position="537"/>
    </location>
</feature>
<dbReference type="GO" id="GO:0005576">
    <property type="term" value="C:extracellular region"/>
    <property type="evidence" value="ECO:0007669"/>
    <property type="project" value="UniProtKB-SubCell"/>
</dbReference>
<dbReference type="PANTHER" id="PTHR10334">
    <property type="entry name" value="CYSTEINE-RICH SECRETORY PROTEIN-RELATED"/>
    <property type="match status" value="1"/>
</dbReference>
<feature type="compositionally biased region" description="Low complexity" evidence="1">
    <location>
        <begin position="508"/>
        <end position="520"/>
    </location>
</feature>
<feature type="region of interest" description="Disordered" evidence="1">
    <location>
        <begin position="62"/>
        <end position="84"/>
    </location>
</feature>
<dbReference type="EMBL" id="OU963865">
    <property type="protein sequence ID" value="CAH0388497.1"/>
    <property type="molecule type" value="Genomic_DNA"/>
</dbReference>
<dbReference type="PRINTS" id="PR00837">
    <property type="entry name" value="V5TPXLIKE"/>
</dbReference>
<evidence type="ECO:0000256" key="1">
    <source>
        <dbReference type="SAM" id="MobiDB-lite"/>
    </source>
</evidence>
<organism evidence="3 4">
    <name type="scientific">Bemisia tabaci</name>
    <name type="common">Sweetpotato whitefly</name>
    <name type="synonym">Aleurodes tabaci</name>
    <dbReference type="NCBI Taxonomy" id="7038"/>
    <lineage>
        <taxon>Eukaryota</taxon>
        <taxon>Metazoa</taxon>
        <taxon>Ecdysozoa</taxon>
        <taxon>Arthropoda</taxon>
        <taxon>Hexapoda</taxon>
        <taxon>Insecta</taxon>
        <taxon>Pterygota</taxon>
        <taxon>Neoptera</taxon>
        <taxon>Paraneoptera</taxon>
        <taxon>Hemiptera</taxon>
        <taxon>Sternorrhyncha</taxon>
        <taxon>Aleyrodoidea</taxon>
        <taxon>Aleyrodidae</taxon>
        <taxon>Aleyrodinae</taxon>
        <taxon>Bemisia</taxon>
    </lineage>
</organism>
<evidence type="ECO:0000313" key="4">
    <source>
        <dbReference type="Proteomes" id="UP001152759"/>
    </source>
</evidence>
<proteinExistence type="predicted"/>
<sequence length="537" mass="59172">MQATKENLQALQIFAFIQILSYRGAASFDEKSETVIFSESIESVTGRPLEYERKASLPQGHSFLSSSQFANPTDRDKKDENQVDSASRIRILTPDELEHENTELQIGSKKNKFPLQPLEEERDAGLGDLSLLPFRLTPKKLAETEIDSRLPRESFSLLEEGKITGSLSGEDDSTSFRGKGEDGRDLDQGLSDYTPPTNREAKGDGSVFQDVGSLTFGDQRLVPRNCWPFGCHNTFSKQALESHNYYRRIHKAGDLRLSHEISTYAQEWAEKLASEGGNLRHRLNGKYGENLWAGTFLPTGHQPVDHFYTEEQLYRNVYGRTPASNGAGHFTQLVWRNSKKLGVGLAQSSGGVWVAVFNYDPRGNTNVGGGYAQNVLAPTEKADNPPTAKIKPKKNQAVGSAFPDGLIPDQFFAEMGPPWPGSQRSGKSKSRSNFGYSASGLRKSRVGSKSFKDVAVSATRSVKRLASKVCGSGRKSKKERSHDFSSFISQDGEFTFPPPPAFPIRVPSSFSSSLDGSSLFPRPPLGGSLLFPSRTRS</sequence>
<feature type="compositionally biased region" description="Polar residues" evidence="1">
    <location>
        <begin position="62"/>
        <end position="71"/>
    </location>
</feature>
<dbReference type="InterPro" id="IPR034113">
    <property type="entry name" value="SCP_GAPR1-like"/>
</dbReference>
<feature type="compositionally biased region" description="Basic and acidic residues" evidence="1">
    <location>
        <begin position="178"/>
        <end position="187"/>
    </location>
</feature>
<dbReference type="CDD" id="cd05382">
    <property type="entry name" value="CAP_GAPR1-like"/>
    <property type="match status" value="1"/>
</dbReference>
<dbReference type="Pfam" id="PF00188">
    <property type="entry name" value="CAP"/>
    <property type="match status" value="1"/>
</dbReference>
<keyword evidence="4" id="KW-1185">Reference proteome</keyword>
<name>A0A9P0AC82_BEMTA</name>
<dbReference type="Proteomes" id="UP001152759">
    <property type="component" value="Chromosome 4"/>
</dbReference>
<dbReference type="InterPro" id="IPR001283">
    <property type="entry name" value="CRISP-related"/>
</dbReference>
<feature type="region of interest" description="Disordered" evidence="1">
    <location>
        <begin position="161"/>
        <end position="206"/>
    </location>
</feature>
<dbReference type="PROSITE" id="PS01009">
    <property type="entry name" value="CRISP_1"/>
    <property type="match status" value="1"/>
</dbReference>
<accession>A0A9P0AC82</accession>
<dbReference type="InterPro" id="IPR018244">
    <property type="entry name" value="Allrgn_V5/Tpx1_CS"/>
</dbReference>
<feature type="region of interest" description="Disordered" evidence="1">
    <location>
        <begin position="96"/>
        <end position="115"/>
    </location>
</feature>
<protein>
    <recommendedName>
        <fullName evidence="2">SCP domain-containing protein</fullName>
    </recommendedName>
</protein>
<dbReference type="KEGG" id="btab:109038949"/>
<reference evidence="3" key="1">
    <citation type="submission" date="2021-12" db="EMBL/GenBank/DDBJ databases">
        <authorList>
            <person name="King R."/>
        </authorList>
    </citation>
    <scope>NUCLEOTIDE SEQUENCE</scope>
</reference>
<dbReference type="InterPro" id="IPR014044">
    <property type="entry name" value="CAP_dom"/>
</dbReference>
<feature type="region of interest" description="Disordered" evidence="1">
    <location>
        <begin position="413"/>
        <end position="440"/>
    </location>
</feature>
<feature type="domain" description="SCP" evidence="2">
    <location>
        <begin position="234"/>
        <end position="367"/>
    </location>
</feature>
<evidence type="ECO:0000259" key="2">
    <source>
        <dbReference type="SMART" id="SM00198"/>
    </source>
</evidence>
<dbReference type="SMART" id="SM00198">
    <property type="entry name" value="SCP"/>
    <property type="match status" value="1"/>
</dbReference>
<dbReference type="InterPro" id="IPR035940">
    <property type="entry name" value="CAP_sf"/>
</dbReference>
<gene>
    <name evidence="3" type="ORF">BEMITA_LOCUS7408</name>
</gene>
<dbReference type="AlphaFoldDB" id="A0A9P0AC82"/>